<dbReference type="AlphaFoldDB" id="A0AAX4P5N5"/>
<organism evidence="1 2">
    <name type="scientific">Chloropicon roscoffensis</name>
    <dbReference type="NCBI Taxonomy" id="1461544"/>
    <lineage>
        <taxon>Eukaryota</taxon>
        <taxon>Viridiplantae</taxon>
        <taxon>Chlorophyta</taxon>
        <taxon>Chloropicophyceae</taxon>
        <taxon>Chloropicales</taxon>
        <taxon>Chloropicaceae</taxon>
        <taxon>Chloropicon</taxon>
    </lineage>
</organism>
<gene>
    <name evidence="1" type="ORF">HKI87_03g24690</name>
</gene>
<evidence type="ECO:0000313" key="1">
    <source>
        <dbReference type="EMBL" id="WZN60935.1"/>
    </source>
</evidence>
<accession>A0AAX4P5N5</accession>
<dbReference type="Proteomes" id="UP001472866">
    <property type="component" value="Chromosome 03"/>
</dbReference>
<evidence type="ECO:0000313" key="2">
    <source>
        <dbReference type="Proteomes" id="UP001472866"/>
    </source>
</evidence>
<keyword evidence="2" id="KW-1185">Reference proteome</keyword>
<protein>
    <submittedName>
        <fullName evidence="1">Uncharacterized protein</fullName>
    </submittedName>
</protein>
<name>A0AAX4P5N5_9CHLO</name>
<proteinExistence type="predicted"/>
<reference evidence="1 2" key="1">
    <citation type="submission" date="2024-03" db="EMBL/GenBank/DDBJ databases">
        <title>Complete genome sequence of the green alga Chloropicon roscoffensis RCC1871.</title>
        <authorList>
            <person name="Lemieux C."/>
            <person name="Pombert J.-F."/>
            <person name="Otis C."/>
            <person name="Turmel M."/>
        </authorList>
    </citation>
    <scope>NUCLEOTIDE SEQUENCE [LARGE SCALE GENOMIC DNA]</scope>
    <source>
        <strain evidence="1 2">RCC1871</strain>
    </source>
</reference>
<dbReference type="EMBL" id="CP151503">
    <property type="protein sequence ID" value="WZN60935.1"/>
    <property type="molecule type" value="Genomic_DNA"/>
</dbReference>
<sequence length="228" mass="25251">MGFDWSVGVCVEYAQEIEIDVLSTLSRFATRCLKFCDDRGATGSRRKVKLPGEVLTWEDEDLRDSSDGILFSDTEDEVEAMDADRRKLYREVKDSFENEDDAYFEMEQSDDLVSKCFQKAVEELLPGHGGDFELRVHNWGGAYGESDHGAKDQLVYIAYNKFKTVTAEGGLDVGRGGVNVPWGYKMTHIGAQQECAEINASFAVIVEKLGLRAIGDPGLKLITKASGG</sequence>